<comment type="catalytic activity">
    <reaction evidence="1">
        <text>ATP + H2O = ADP + phosphate + H(+)</text>
        <dbReference type="Rhea" id="RHEA:13065"/>
        <dbReference type="ChEBI" id="CHEBI:15377"/>
        <dbReference type="ChEBI" id="CHEBI:15378"/>
        <dbReference type="ChEBI" id="CHEBI:30616"/>
        <dbReference type="ChEBI" id="CHEBI:43474"/>
        <dbReference type="ChEBI" id="CHEBI:456216"/>
        <dbReference type="EC" id="5.6.2.3"/>
    </reaction>
</comment>
<comment type="similarity">
    <text evidence="1">Belongs to the helicase family.</text>
</comment>
<dbReference type="PANTHER" id="PTHR10492">
    <property type="match status" value="1"/>
</dbReference>
<keyword evidence="1" id="KW-0233">DNA recombination</keyword>
<dbReference type="RefSeq" id="XP_025420832.1">
    <property type="nucleotide sequence ID" value="XM_025565047.1"/>
</dbReference>
<dbReference type="OrthoDB" id="6625405at2759"/>
<protein>
    <recommendedName>
        <fullName evidence="1">ATP-dependent DNA helicase</fullName>
        <ecNumber evidence="1">5.6.2.3</ecNumber>
    </recommendedName>
</protein>
<name>A0A8B8GDT5_9HEMI</name>
<dbReference type="Proteomes" id="UP000694846">
    <property type="component" value="Unplaced"/>
</dbReference>
<evidence type="ECO:0000313" key="3">
    <source>
        <dbReference type="Proteomes" id="UP000694846"/>
    </source>
</evidence>
<dbReference type="GO" id="GO:0006310">
    <property type="term" value="P:DNA recombination"/>
    <property type="evidence" value="ECO:0007669"/>
    <property type="project" value="UniProtKB-KW"/>
</dbReference>
<keyword evidence="3" id="KW-1185">Reference proteome</keyword>
<evidence type="ECO:0000256" key="1">
    <source>
        <dbReference type="RuleBase" id="RU363044"/>
    </source>
</evidence>
<evidence type="ECO:0000259" key="2">
    <source>
        <dbReference type="Pfam" id="PF05970"/>
    </source>
</evidence>
<comment type="cofactor">
    <cofactor evidence="1">
        <name>Mg(2+)</name>
        <dbReference type="ChEBI" id="CHEBI:18420"/>
    </cofactor>
</comment>
<dbReference type="PANTHER" id="PTHR10492:SF57">
    <property type="entry name" value="ATP-DEPENDENT DNA HELICASE"/>
    <property type="match status" value="1"/>
</dbReference>
<dbReference type="GO" id="GO:0000723">
    <property type="term" value="P:telomere maintenance"/>
    <property type="evidence" value="ECO:0007669"/>
    <property type="project" value="InterPro"/>
</dbReference>
<organism evidence="3 4">
    <name type="scientific">Sipha flava</name>
    <name type="common">yellow sugarcane aphid</name>
    <dbReference type="NCBI Taxonomy" id="143950"/>
    <lineage>
        <taxon>Eukaryota</taxon>
        <taxon>Metazoa</taxon>
        <taxon>Ecdysozoa</taxon>
        <taxon>Arthropoda</taxon>
        <taxon>Hexapoda</taxon>
        <taxon>Insecta</taxon>
        <taxon>Pterygota</taxon>
        <taxon>Neoptera</taxon>
        <taxon>Paraneoptera</taxon>
        <taxon>Hemiptera</taxon>
        <taxon>Sternorrhyncha</taxon>
        <taxon>Aphidomorpha</taxon>
        <taxon>Aphidoidea</taxon>
        <taxon>Aphididae</taxon>
        <taxon>Sipha</taxon>
    </lineage>
</organism>
<dbReference type="GO" id="GO:0006281">
    <property type="term" value="P:DNA repair"/>
    <property type="evidence" value="ECO:0007669"/>
    <property type="project" value="UniProtKB-KW"/>
</dbReference>
<keyword evidence="1" id="KW-0378">Hydrolase</keyword>
<feature type="domain" description="DNA helicase Pif1-like DEAD-box helicase" evidence="2">
    <location>
        <begin position="305"/>
        <end position="433"/>
    </location>
</feature>
<keyword evidence="1" id="KW-0067">ATP-binding</keyword>
<dbReference type="GO" id="GO:0043139">
    <property type="term" value="F:5'-3' DNA helicase activity"/>
    <property type="evidence" value="ECO:0007669"/>
    <property type="project" value="UniProtKB-EC"/>
</dbReference>
<dbReference type="GO" id="GO:0016787">
    <property type="term" value="F:hydrolase activity"/>
    <property type="evidence" value="ECO:0007669"/>
    <property type="project" value="UniProtKB-KW"/>
</dbReference>
<dbReference type="InterPro" id="IPR027417">
    <property type="entry name" value="P-loop_NTPase"/>
</dbReference>
<sequence>MNNGKCSKKYPQKLVKDTQTGDDGYSTYRRRSPDDGGYTAILKVRGQTEIVVDNRWVVSYCPVLSRDPTVQHLAVHLENGQRVFFKANNLHQVIENPRKTTLTAFFELCSHDDFAKTLFYHEVPSYYIWDDSKGWLKRRRGKDVPGPTSFESLKAFDGVIHATFKATCFALGLLENDEQWKNVLAEATLSESLSKLRELFAIIIVFFQPSEPQSLWEQFRNDFCGDILHTERTRLNDLQFTFSDKIFNRGLIEIEGKVVCLSEKYLIEFGMNSPVRNENASDLFEFSTFRSYDNYRLQEFRDESSRKSFFLDAPGGTGKTFLINWLLAQIRSSGKVALAVASSGIAATLLSGGRTAHSTFKLPLNVLFDTEYVCLIRKNGPLGKILQETSFVVWDECTSHRSHIEAIDRTLKDLRCNNKFVGGITFVFAGNFR</sequence>
<dbReference type="InterPro" id="IPR010285">
    <property type="entry name" value="DNA_helicase_pif1-like_DEAD"/>
</dbReference>
<proteinExistence type="inferred from homology"/>
<dbReference type="GO" id="GO:0005524">
    <property type="term" value="F:ATP binding"/>
    <property type="evidence" value="ECO:0007669"/>
    <property type="project" value="UniProtKB-KW"/>
</dbReference>
<accession>A0A8B8GDT5</accession>
<gene>
    <name evidence="4" type="primary">LOC112690939</name>
</gene>
<dbReference type="SUPFAM" id="SSF52540">
    <property type="entry name" value="P-loop containing nucleoside triphosphate hydrolases"/>
    <property type="match status" value="1"/>
</dbReference>
<evidence type="ECO:0000313" key="4">
    <source>
        <dbReference type="RefSeq" id="XP_025420832.1"/>
    </source>
</evidence>
<dbReference type="GeneID" id="112690939"/>
<keyword evidence="1" id="KW-0547">Nucleotide-binding</keyword>
<dbReference type="Pfam" id="PF05970">
    <property type="entry name" value="PIF1"/>
    <property type="match status" value="1"/>
</dbReference>
<dbReference type="AlphaFoldDB" id="A0A8B8GDT5"/>
<dbReference type="Gene3D" id="3.40.50.300">
    <property type="entry name" value="P-loop containing nucleotide triphosphate hydrolases"/>
    <property type="match status" value="1"/>
</dbReference>
<reference evidence="4" key="1">
    <citation type="submission" date="2025-08" db="UniProtKB">
        <authorList>
            <consortium name="RefSeq"/>
        </authorList>
    </citation>
    <scope>IDENTIFICATION</scope>
    <source>
        <tissue evidence="4">Whole body</tissue>
    </source>
</reference>
<keyword evidence="1" id="KW-0234">DNA repair</keyword>
<keyword evidence="1" id="KW-0347">Helicase</keyword>
<dbReference type="EC" id="5.6.2.3" evidence="1"/>
<keyword evidence="1" id="KW-0227">DNA damage</keyword>